<feature type="region of interest" description="Disordered" evidence="3">
    <location>
        <begin position="1"/>
        <end position="23"/>
    </location>
</feature>
<dbReference type="InterPro" id="IPR051635">
    <property type="entry name" value="SNAT-like"/>
</dbReference>
<feature type="domain" description="N-acetyltransferase" evidence="4">
    <location>
        <begin position="39"/>
        <end position="199"/>
    </location>
</feature>
<comment type="caution">
    <text evidence="5">The sequence shown here is derived from an EMBL/GenBank/DDBJ whole genome shotgun (WGS) entry which is preliminary data.</text>
</comment>
<dbReference type="Proteomes" id="UP000235034">
    <property type="component" value="Unassembled WGS sequence"/>
</dbReference>
<evidence type="ECO:0000256" key="3">
    <source>
        <dbReference type="SAM" id="MobiDB-lite"/>
    </source>
</evidence>
<dbReference type="PANTHER" id="PTHR10908">
    <property type="entry name" value="SEROTONIN N-ACETYLTRANSFERASE"/>
    <property type="match status" value="1"/>
</dbReference>
<accession>A0A2N5J430</accession>
<evidence type="ECO:0000256" key="2">
    <source>
        <dbReference type="ARBA" id="ARBA00023315"/>
    </source>
</evidence>
<dbReference type="PANTHER" id="PTHR10908:SF0">
    <property type="entry name" value="SEROTONIN N-ACETYLTRANSFERASE"/>
    <property type="match status" value="1"/>
</dbReference>
<proteinExistence type="predicted"/>
<dbReference type="InterPro" id="IPR000182">
    <property type="entry name" value="GNAT_dom"/>
</dbReference>
<protein>
    <submittedName>
        <fullName evidence="5">Acetyltransferase</fullName>
    </submittedName>
</protein>
<reference evidence="5 6" key="1">
    <citation type="submission" date="2017-07" db="EMBL/GenBank/DDBJ databases">
        <title>Bifidobacterium novel species.</title>
        <authorList>
            <person name="Lugli G.A."/>
            <person name="Milani C."/>
            <person name="Duranti S."/>
            <person name="Mangifesta M."/>
        </authorList>
    </citation>
    <scope>NUCLEOTIDE SEQUENCE [LARGE SCALE GENOMIC DNA]</scope>
    <source>
        <strain evidence="5 6">77</strain>
    </source>
</reference>
<dbReference type="InterPro" id="IPR016181">
    <property type="entry name" value="Acyl_CoA_acyltransferase"/>
</dbReference>
<gene>
    <name evidence="5" type="ORF">Uis4E_0884</name>
</gene>
<dbReference type="Gene3D" id="3.40.630.30">
    <property type="match status" value="1"/>
</dbReference>
<dbReference type="Pfam" id="PF00583">
    <property type="entry name" value="Acetyltransf_1"/>
    <property type="match status" value="1"/>
</dbReference>
<name>A0A2N5J430_9BIFI</name>
<dbReference type="EMBL" id="NMWT01000010">
    <property type="protein sequence ID" value="PLS28947.1"/>
    <property type="molecule type" value="Genomic_DNA"/>
</dbReference>
<evidence type="ECO:0000256" key="1">
    <source>
        <dbReference type="ARBA" id="ARBA00022679"/>
    </source>
</evidence>
<evidence type="ECO:0000259" key="4">
    <source>
        <dbReference type="PROSITE" id="PS51186"/>
    </source>
</evidence>
<keyword evidence="2" id="KW-0012">Acyltransferase</keyword>
<dbReference type="CDD" id="cd04301">
    <property type="entry name" value="NAT_SF"/>
    <property type="match status" value="1"/>
</dbReference>
<keyword evidence="6" id="KW-1185">Reference proteome</keyword>
<dbReference type="SUPFAM" id="SSF55729">
    <property type="entry name" value="Acyl-CoA N-acyltransferases (Nat)"/>
    <property type="match status" value="1"/>
</dbReference>
<dbReference type="GO" id="GO:0008080">
    <property type="term" value="F:N-acetyltransferase activity"/>
    <property type="evidence" value="ECO:0007669"/>
    <property type="project" value="UniProtKB-ARBA"/>
</dbReference>
<evidence type="ECO:0000313" key="6">
    <source>
        <dbReference type="Proteomes" id="UP000235034"/>
    </source>
</evidence>
<keyword evidence="1 5" id="KW-0808">Transferase</keyword>
<evidence type="ECO:0000313" key="5">
    <source>
        <dbReference type="EMBL" id="PLS28947.1"/>
    </source>
</evidence>
<dbReference type="AlphaFoldDB" id="A0A2N5J430"/>
<organism evidence="5 6">
    <name type="scientific">Bifidobacterium parmae</name>
    <dbReference type="NCBI Taxonomy" id="361854"/>
    <lineage>
        <taxon>Bacteria</taxon>
        <taxon>Bacillati</taxon>
        <taxon>Actinomycetota</taxon>
        <taxon>Actinomycetes</taxon>
        <taxon>Bifidobacteriales</taxon>
        <taxon>Bifidobacteriaceae</taxon>
        <taxon>Bifidobacterium</taxon>
    </lineage>
</organism>
<sequence length="202" mass="21800">MTMMTTHEGTDGTDGAGRSAVSSASIKPVSDACDVPTGMTVRHAATADLDALDAIESACFPDAEAASRESLRARLASYPEGFWLLTRDGDGGIVAFVNGFATDRPDLTDDMYDDAAQHDPHGAWQMIFGVDTAPAFRHRGFASLVMRRVIADSRAAGRKGLVLTCKDRLVGFYARFGFVDEGISESTHGDVVWHQMRLTLKK</sequence>
<dbReference type="PROSITE" id="PS51186">
    <property type="entry name" value="GNAT"/>
    <property type="match status" value="1"/>
</dbReference>